<comment type="cofactor">
    <cofactor evidence="2 17">
        <name>NAD(+)</name>
        <dbReference type="ChEBI" id="CHEBI:57540"/>
    </cofactor>
</comment>
<evidence type="ECO:0000256" key="5">
    <source>
        <dbReference type="ARBA" id="ARBA00005412"/>
    </source>
</evidence>
<evidence type="ECO:0000313" key="20">
    <source>
        <dbReference type="EMBL" id="MCX7568876.1"/>
    </source>
</evidence>
<dbReference type="SUPFAM" id="SSF56796">
    <property type="entry name" value="Dehydroquinate synthase-like"/>
    <property type="match status" value="1"/>
</dbReference>
<evidence type="ECO:0000256" key="2">
    <source>
        <dbReference type="ARBA" id="ARBA00001911"/>
    </source>
</evidence>
<evidence type="ECO:0000256" key="7">
    <source>
        <dbReference type="ARBA" id="ARBA00017684"/>
    </source>
</evidence>
<comment type="caution">
    <text evidence="20">The sequence shown here is derived from an EMBL/GenBank/DDBJ whole genome shotgun (WGS) entry which is preliminary data.</text>
</comment>
<dbReference type="EC" id="4.2.3.4" evidence="6 17"/>
<name>A0ABT3WW89_9BACL</name>
<dbReference type="Proteomes" id="UP001208017">
    <property type="component" value="Unassembled WGS sequence"/>
</dbReference>
<comment type="cofactor">
    <cofactor evidence="17">
        <name>Co(2+)</name>
        <dbReference type="ChEBI" id="CHEBI:48828"/>
    </cofactor>
    <cofactor evidence="17">
        <name>Zn(2+)</name>
        <dbReference type="ChEBI" id="CHEBI:29105"/>
    </cofactor>
    <text evidence="17">Binds 1 divalent metal cation per subunit. Can use either Co(2+) or Zn(2+).</text>
</comment>
<dbReference type="GO" id="GO:0003856">
    <property type="term" value="F:3-dehydroquinate synthase activity"/>
    <property type="evidence" value="ECO:0007669"/>
    <property type="project" value="UniProtKB-EC"/>
</dbReference>
<dbReference type="InterPro" id="IPR030960">
    <property type="entry name" value="DHQS/DOIS_N"/>
</dbReference>
<dbReference type="PIRSF" id="PIRSF001455">
    <property type="entry name" value="DHQ_synth"/>
    <property type="match status" value="1"/>
</dbReference>
<dbReference type="NCBIfam" id="TIGR01357">
    <property type="entry name" value="aroB"/>
    <property type="match status" value="1"/>
</dbReference>
<feature type="binding site" evidence="17">
    <location>
        <position position="251"/>
    </location>
    <ligand>
        <name>Zn(2+)</name>
        <dbReference type="ChEBI" id="CHEBI:29105"/>
    </ligand>
</feature>
<keyword evidence="12 17" id="KW-0862">Zinc</keyword>
<dbReference type="Pfam" id="PF01761">
    <property type="entry name" value="DHQ_synthase"/>
    <property type="match status" value="1"/>
</dbReference>
<comment type="catalytic activity">
    <reaction evidence="1 17">
        <text>7-phospho-2-dehydro-3-deoxy-D-arabino-heptonate = 3-dehydroquinate + phosphate</text>
        <dbReference type="Rhea" id="RHEA:21968"/>
        <dbReference type="ChEBI" id="CHEBI:32364"/>
        <dbReference type="ChEBI" id="CHEBI:43474"/>
        <dbReference type="ChEBI" id="CHEBI:58394"/>
        <dbReference type="EC" id="4.2.3.4"/>
    </reaction>
</comment>
<proteinExistence type="inferred from homology"/>
<evidence type="ECO:0000256" key="10">
    <source>
        <dbReference type="ARBA" id="ARBA00022723"/>
    </source>
</evidence>
<feature type="binding site" evidence="17">
    <location>
        <begin position="110"/>
        <end position="114"/>
    </location>
    <ligand>
        <name>NAD(+)</name>
        <dbReference type="ChEBI" id="CHEBI:57540"/>
    </ligand>
</feature>
<feature type="binding site" evidence="17">
    <location>
        <position position="188"/>
    </location>
    <ligand>
        <name>Zn(2+)</name>
        <dbReference type="ChEBI" id="CHEBI:29105"/>
    </ligand>
</feature>
<feature type="binding site" evidence="17">
    <location>
        <position position="266"/>
    </location>
    <ligand>
        <name>Zn(2+)</name>
        <dbReference type="ChEBI" id="CHEBI:29105"/>
    </ligand>
</feature>
<evidence type="ECO:0000256" key="6">
    <source>
        <dbReference type="ARBA" id="ARBA00013031"/>
    </source>
</evidence>
<comment type="subcellular location">
    <subcellularLocation>
        <location evidence="3 17">Cytoplasm</location>
    </subcellularLocation>
</comment>
<comment type="similarity">
    <text evidence="5 17">Belongs to the sugar phosphate cyclases superfamily. Dehydroquinate synthase family.</text>
</comment>
<evidence type="ECO:0000256" key="14">
    <source>
        <dbReference type="ARBA" id="ARBA00023141"/>
    </source>
</evidence>
<comment type="function">
    <text evidence="17">Catalyzes the conversion of 3-deoxy-D-arabino-heptulosonate 7-phosphate (DAHP) to dehydroquinate (DHQ).</text>
</comment>
<evidence type="ECO:0000256" key="15">
    <source>
        <dbReference type="ARBA" id="ARBA00023239"/>
    </source>
</evidence>
<feature type="domain" description="3-dehydroquinate synthase N-terminal" evidence="18">
    <location>
        <begin position="72"/>
        <end position="183"/>
    </location>
</feature>
<dbReference type="PANTHER" id="PTHR43622">
    <property type="entry name" value="3-DEHYDROQUINATE SYNTHASE"/>
    <property type="match status" value="1"/>
</dbReference>
<reference evidence="20 21" key="1">
    <citation type="submission" date="2022-11" db="EMBL/GenBank/DDBJ databases">
        <title>Study of microbial diversity in lake waters.</title>
        <authorList>
            <person name="Zhang J."/>
        </authorList>
    </citation>
    <scope>NUCLEOTIDE SEQUENCE [LARGE SCALE GENOMIC DNA]</scope>
    <source>
        <strain evidence="20 21">DT12</strain>
    </source>
</reference>
<keyword evidence="13 17" id="KW-0520">NAD</keyword>
<dbReference type="Gene3D" id="3.40.50.1970">
    <property type="match status" value="1"/>
</dbReference>
<feature type="binding site" evidence="17">
    <location>
        <begin position="134"/>
        <end position="135"/>
    </location>
    <ligand>
        <name>NAD(+)</name>
        <dbReference type="ChEBI" id="CHEBI:57540"/>
    </ligand>
</feature>
<evidence type="ECO:0000256" key="3">
    <source>
        <dbReference type="ARBA" id="ARBA00004496"/>
    </source>
</evidence>
<evidence type="ECO:0000256" key="8">
    <source>
        <dbReference type="ARBA" id="ARBA00022490"/>
    </source>
</evidence>
<evidence type="ECO:0000259" key="19">
    <source>
        <dbReference type="Pfam" id="PF24621"/>
    </source>
</evidence>
<keyword evidence="11 17" id="KW-0547">Nucleotide-binding</keyword>
<organism evidence="20 21">
    <name type="scientific">Tumebacillus lacus</name>
    <dbReference type="NCBI Taxonomy" id="2995335"/>
    <lineage>
        <taxon>Bacteria</taxon>
        <taxon>Bacillati</taxon>
        <taxon>Bacillota</taxon>
        <taxon>Bacilli</taxon>
        <taxon>Bacillales</taxon>
        <taxon>Alicyclobacillaceae</taxon>
        <taxon>Tumebacillus</taxon>
    </lineage>
</organism>
<keyword evidence="16 17" id="KW-0170">Cobalt</keyword>
<keyword evidence="10 17" id="KW-0479">Metal-binding</keyword>
<keyword evidence="14 17" id="KW-0057">Aromatic amino acid biosynthesis</keyword>
<evidence type="ECO:0000256" key="9">
    <source>
        <dbReference type="ARBA" id="ARBA00022605"/>
    </source>
</evidence>
<dbReference type="Gene3D" id="1.20.1090.10">
    <property type="entry name" value="Dehydroquinate synthase-like - alpha domain"/>
    <property type="match status" value="1"/>
</dbReference>
<dbReference type="EMBL" id="JAPMLT010000001">
    <property type="protein sequence ID" value="MCX7568876.1"/>
    <property type="molecule type" value="Genomic_DNA"/>
</dbReference>
<keyword evidence="15 17" id="KW-0456">Lyase</keyword>
<evidence type="ECO:0000259" key="18">
    <source>
        <dbReference type="Pfam" id="PF01761"/>
    </source>
</evidence>
<dbReference type="HAMAP" id="MF_00110">
    <property type="entry name" value="DHQ_synthase"/>
    <property type="match status" value="1"/>
</dbReference>
<sequence>MIREHVGLEGGRAYDIVIGEGLLEQVGGMLGELGVSEASRHLVITDANVQAAGYLEKVIASMAAAGYVAEVYVIPPGESSKSLPLAGEALAFAYQCGLDRRSAVLALGGGVVGDFAGFVAATYMRGVAFVQLPTSLLAHDSAVGGKVAVNLPQAKNIIGAFHQPLCVVYDTTALQTLSLREMRSGVSEAIKHGAIRDRDLFFWIEQHQEGLLANDSSLMSELLARSCRIKAQVVAEDETEQGVRAILNFGHTLGHAVEVLAGTYTHGEAVAIGMVAAADLSVRLGLCAAEEAVLVERAMVACGLPTLIPNELDEAELIESMRKDKKAAGGTLTFVLLREIGRVEIVEDVPESAVRDVIRARREG</sequence>
<evidence type="ECO:0000256" key="1">
    <source>
        <dbReference type="ARBA" id="ARBA00001393"/>
    </source>
</evidence>
<dbReference type="InterPro" id="IPR056179">
    <property type="entry name" value="DHQS_C"/>
</dbReference>
<dbReference type="PANTHER" id="PTHR43622:SF7">
    <property type="entry name" value="3-DEHYDROQUINATE SYNTHASE, CHLOROPLASTIC"/>
    <property type="match status" value="1"/>
</dbReference>
<dbReference type="InterPro" id="IPR016037">
    <property type="entry name" value="DHQ_synth_AroB"/>
</dbReference>
<comment type="pathway">
    <text evidence="4 17">Metabolic intermediate biosynthesis; chorismate biosynthesis; chorismate from D-erythrose 4-phosphate and phosphoenolpyruvate: step 2/7.</text>
</comment>
<evidence type="ECO:0000313" key="21">
    <source>
        <dbReference type="Proteomes" id="UP001208017"/>
    </source>
</evidence>
<keyword evidence="21" id="KW-1185">Reference proteome</keyword>
<dbReference type="InterPro" id="IPR030963">
    <property type="entry name" value="DHQ_synth_fam"/>
</dbReference>
<keyword evidence="9 17" id="KW-0028">Amino-acid biosynthesis</keyword>
<gene>
    <name evidence="17 20" type="primary">aroB</name>
    <name evidence="20" type="ORF">OS242_02735</name>
</gene>
<dbReference type="InterPro" id="IPR050071">
    <property type="entry name" value="Dehydroquinate_synthase"/>
</dbReference>
<dbReference type="Pfam" id="PF24621">
    <property type="entry name" value="DHQS_C"/>
    <property type="match status" value="1"/>
</dbReference>
<evidence type="ECO:0000256" key="17">
    <source>
        <dbReference type="HAMAP-Rule" id="MF_00110"/>
    </source>
</evidence>
<feature type="binding site" evidence="17">
    <location>
        <position position="146"/>
    </location>
    <ligand>
        <name>NAD(+)</name>
        <dbReference type="ChEBI" id="CHEBI:57540"/>
    </ligand>
</feature>
<keyword evidence="8 17" id="KW-0963">Cytoplasm</keyword>
<evidence type="ECO:0000256" key="11">
    <source>
        <dbReference type="ARBA" id="ARBA00022741"/>
    </source>
</evidence>
<evidence type="ECO:0000256" key="4">
    <source>
        <dbReference type="ARBA" id="ARBA00004661"/>
    </source>
</evidence>
<dbReference type="RefSeq" id="WP_267150112.1">
    <property type="nucleotide sequence ID" value="NZ_JAPMLT010000001.1"/>
</dbReference>
<protein>
    <recommendedName>
        <fullName evidence="7 17">3-dehydroquinate synthase</fullName>
        <shortName evidence="17">DHQS</shortName>
        <ecNumber evidence="6 17">4.2.3.4</ecNumber>
    </recommendedName>
</protein>
<dbReference type="CDD" id="cd08195">
    <property type="entry name" value="DHQS"/>
    <property type="match status" value="1"/>
</dbReference>
<evidence type="ECO:0000256" key="13">
    <source>
        <dbReference type="ARBA" id="ARBA00023027"/>
    </source>
</evidence>
<accession>A0ABT3WW89</accession>
<feature type="binding site" evidence="17">
    <location>
        <position position="155"/>
    </location>
    <ligand>
        <name>NAD(+)</name>
        <dbReference type="ChEBI" id="CHEBI:57540"/>
    </ligand>
</feature>
<feature type="domain" description="3-dehydroquinate synthase C-terminal" evidence="19">
    <location>
        <begin position="185"/>
        <end position="327"/>
    </location>
</feature>
<evidence type="ECO:0000256" key="16">
    <source>
        <dbReference type="ARBA" id="ARBA00023285"/>
    </source>
</evidence>
<evidence type="ECO:0000256" key="12">
    <source>
        <dbReference type="ARBA" id="ARBA00022833"/>
    </source>
</evidence>
<comment type="caution">
    <text evidence="17">Lacks conserved residue(s) required for the propagation of feature annotation.</text>
</comment>